<dbReference type="Proteomes" id="UP000791440">
    <property type="component" value="Unassembled WGS sequence"/>
</dbReference>
<organism evidence="1 2">
    <name type="scientific">Manduca sexta</name>
    <name type="common">Tobacco hawkmoth</name>
    <name type="synonym">Tobacco hornworm</name>
    <dbReference type="NCBI Taxonomy" id="7130"/>
    <lineage>
        <taxon>Eukaryota</taxon>
        <taxon>Metazoa</taxon>
        <taxon>Ecdysozoa</taxon>
        <taxon>Arthropoda</taxon>
        <taxon>Hexapoda</taxon>
        <taxon>Insecta</taxon>
        <taxon>Pterygota</taxon>
        <taxon>Neoptera</taxon>
        <taxon>Endopterygota</taxon>
        <taxon>Lepidoptera</taxon>
        <taxon>Glossata</taxon>
        <taxon>Ditrysia</taxon>
        <taxon>Bombycoidea</taxon>
        <taxon>Sphingidae</taxon>
        <taxon>Sphinginae</taxon>
        <taxon>Sphingini</taxon>
        <taxon>Manduca</taxon>
    </lineage>
</organism>
<dbReference type="EMBL" id="JH668514">
    <property type="protein sequence ID" value="KAG6456534.1"/>
    <property type="molecule type" value="Genomic_DNA"/>
</dbReference>
<evidence type="ECO:0000313" key="2">
    <source>
        <dbReference type="Proteomes" id="UP000791440"/>
    </source>
</evidence>
<protein>
    <recommendedName>
        <fullName evidence="3">Ribosome-binding factor A, mitochondrial</fullName>
    </recommendedName>
</protein>
<proteinExistence type="predicted"/>
<accession>A0A921ZGF9</accession>
<reference evidence="1" key="1">
    <citation type="journal article" date="2016" name="Insect Biochem. Mol. Biol.">
        <title>Multifaceted biological insights from a draft genome sequence of the tobacco hornworm moth, Manduca sexta.</title>
        <authorList>
            <person name="Kanost M.R."/>
            <person name="Arrese E.L."/>
            <person name="Cao X."/>
            <person name="Chen Y.R."/>
            <person name="Chellapilla S."/>
            <person name="Goldsmith M.R."/>
            <person name="Grosse-Wilde E."/>
            <person name="Heckel D.G."/>
            <person name="Herndon N."/>
            <person name="Jiang H."/>
            <person name="Papanicolaou A."/>
            <person name="Qu J."/>
            <person name="Soulages J.L."/>
            <person name="Vogel H."/>
            <person name="Walters J."/>
            <person name="Waterhouse R.M."/>
            <person name="Ahn S.J."/>
            <person name="Almeida F.C."/>
            <person name="An C."/>
            <person name="Aqrawi P."/>
            <person name="Bretschneider A."/>
            <person name="Bryant W.B."/>
            <person name="Bucks S."/>
            <person name="Chao H."/>
            <person name="Chevignon G."/>
            <person name="Christen J.M."/>
            <person name="Clarke D.F."/>
            <person name="Dittmer N.T."/>
            <person name="Ferguson L.C.F."/>
            <person name="Garavelou S."/>
            <person name="Gordon K.H.J."/>
            <person name="Gunaratna R.T."/>
            <person name="Han Y."/>
            <person name="Hauser F."/>
            <person name="He Y."/>
            <person name="Heidel-Fischer H."/>
            <person name="Hirsh A."/>
            <person name="Hu Y."/>
            <person name="Jiang H."/>
            <person name="Kalra D."/>
            <person name="Klinner C."/>
            <person name="Konig C."/>
            <person name="Kovar C."/>
            <person name="Kroll A.R."/>
            <person name="Kuwar S.S."/>
            <person name="Lee S.L."/>
            <person name="Lehman R."/>
            <person name="Li K."/>
            <person name="Li Z."/>
            <person name="Liang H."/>
            <person name="Lovelace S."/>
            <person name="Lu Z."/>
            <person name="Mansfield J.H."/>
            <person name="McCulloch K.J."/>
            <person name="Mathew T."/>
            <person name="Morton B."/>
            <person name="Muzny D.M."/>
            <person name="Neunemann D."/>
            <person name="Ongeri F."/>
            <person name="Pauchet Y."/>
            <person name="Pu L.L."/>
            <person name="Pyrousis I."/>
            <person name="Rao X.J."/>
            <person name="Redding A."/>
            <person name="Roesel C."/>
            <person name="Sanchez-Gracia A."/>
            <person name="Schaack S."/>
            <person name="Shukla A."/>
            <person name="Tetreau G."/>
            <person name="Wang Y."/>
            <person name="Xiong G.H."/>
            <person name="Traut W."/>
            <person name="Walsh T.K."/>
            <person name="Worley K.C."/>
            <person name="Wu D."/>
            <person name="Wu W."/>
            <person name="Wu Y.Q."/>
            <person name="Zhang X."/>
            <person name="Zou Z."/>
            <person name="Zucker H."/>
            <person name="Briscoe A.D."/>
            <person name="Burmester T."/>
            <person name="Clem R.J."/>
            <person name="Feyereisen R."/>
            <person name="Grimmelikhuijzen C.J.P."/>
            <person name="Hamodrakas S.J."/>
            <person name="Hansson B.S."/>
            <person name="Huguet E."/>
            <person name="Jermiin L.S."/>
            <person name="Lan Q."/>
            <person name="Lehman H.K."/>
            <person name="Lorenzen M."/>
            <person name="Merzendorfer H."/>
            <person name="Michalopoulos I."/>
            <person name="Morton D.B."/>
            <person name="Muthukrishnan S."/>
            <person name="Oakeshott J.G."/>
            <person name="Palmer W."/>
            <person name="Park Y."/>
            <person name="Passarelli A.L."/>
            <person name="Rozas J."/>
            <person name="Schwartz L.M."/>
            <person name="Smith W."/>
            <person name="Southgate A."/>
            <person name="Vilcinskas A."/>
            <person name="Vogt R."/>
            <person name="Wang P."/>
            <person name="Werren J."/>
            <person name="Yu X.Q."/>
            <person name="Zhou J.J."/>
            <person name="Brown S.J."/>
            <person name="Scherer S.E."/>
            <person name="Richards S."/>
            <person name="Blissard G.W."/>
        </authorList>
    </citation>
    <scope>NUCLEOTIDE SEQUENCE</scope>
</reference>
<comment type="caution">
    <text evidence="1">The sequence shown here is derived from an EMBL/GenBank/DDBJ whole genome shotgun (WGS) entry which is preliminary data.</text>
</comment>
<reference evidence="1" key="2">
    <citation type="submission" date="2020-12" db="EMBL/GenBank/DDBJ databases">
        <authorList>
            <person name="Kanost M."/>
        </authorList>
    </citation>
    <scope>NUCLEOTIDE SEQUENCE</scope>
</reference>
<dbReference type="PANTHER" id="PTHR14725:SF0">
    <property type="entry name" value="RIBOSOME-BINDING FACTOR A, MITOCHONDRIAL-RELATED"/>
    <property type="match status" value="1"/>
</dbReference>
<dbReference type="GO" id="GO:0006364">
    <property type="term" value="P:rRNA processing"/>
    <property type="evidence" value="ECO:0007669"/>
    <property type="project" value="InterPro"/>
</dbReference>
<dbReference type="InterPro" id="IPR039212">
    <property type="entry name" value="RBFA_mitochondrial"/>
</dbReference>
<sequence length="341" mass="39422">MLSLSMNSSHCAWKVFHNLFFQYRQWYPQIEAPAMPSLKSLTKVKNEPGKRGIRRMAMLNKMFMKQITDMMSTGTVAMDIVGRGIEISKVNISPDFQRVNVFWVCKGDTTDEETETLLNKTAGALRHELSTLRVMGQVPYISFVKDHQEARLVDLDRCLAAADYGEDFKATDMGHILKSEFTLVTKLSAEMKAKIQRIEEELPIEDDAIPEMTHNVYGLDHAKIMSRLLAARKKSRDAWQNLGNDSVISYRVSQESKPPEVNTTSQSKELAEFLQKRQILQNKLSKQLRSSNVDWMAHDKEDDNEEEIIYDDEYEDELFYEEDDFYQENSQYEAKDSKSLN</sequence>
<dbReference type="InterPro" id="IPR000238">
    <property type="entry name" value="RbfA"/>
</dbReference>
<dbReference type="AlphaFoldDB" id="A0A921ZGF9"/>
<dbReference type="PANTHER" id="PTHR14725">
    <property type="entry name" value="RIBOSOME-BINDING FACTOR A, MITOCHONDRIAL-RELATED"/>
    <property type="match status" value="1"/>
</dbReference>
<name>A0A921ZGF9_MANSE</name>
<dbReference type="Pfam" id="PF02033">
    <property type="entry name" value="RBFA"/>
    <property type="match status" value="1"/>
</dbReference>
<gene>
    <name evidence="1" type="ORF">O3G_MSEX009762</name>
</gene>
<evidence type="ECO:0008006" key="3">
    <source>
        <dbReference type="Google" id="ProtNLM"/>
    </source>
</evidence>
<keyword evidence="2" id="KW-1185">Reference proteome</keyword>
<evidence type="ECO:0000313" key="1">
    <source>
        <dbReference type="EMBL" id="KAG6456534.1"/>
    </source>
</evidence>